<gene>
    <name evidence="10" type="primary">pdxA</name>
    <name evidence="11" type="ORF">BA171_00365</name>
</gene>
<keyword evidence="8 10" id="KW-0664">Pyridoxine biosynthesis</keyword>
<dbReference type="GO" id="GO:0008615">
    <property type="term" value="P:pyridoxine biosynthetic process"/>
    <property type="evidence" value="ECO:0007669"/>
    <property type="project" value="UniProtKB-UniRule"/>
</dbReference>
<dbReference type="Pfam" id="PF04166">
    <property type="entry name" value="PdxA"/>
    <property type="match status" value="1"/>
</dbReference>
<comment type="miscellaneous">
    <text evidence="10">The active site is located at the dimer interface.</text>
</comment>
<accession>A0A249DWP6</accession>
<evidence type="ECO:0000256" key="4">
    <source>
        <dbReference type="ARBA" id="ARBA00022842"/>
    </source>
</evidence>
<keyword evidence="6 10" id="KW-0560">Oxidoreductase</keyword>
<protein>
    <recommendedName>
        <fullName evidence="10">4-hydroxythreonine-4-phosphate dehydrogenase</fullName>
        <ecNumber evidence="10">1.1.1.262</ecNumber>
    </recommendedName>
    <alternativeName>
        <fullName evidence="10">4-(phosphohydroxy)-L-threonine dehydrogenase</fullName>
    </alternativeName>
</protein>
<feature type="binding site" evidence="10">
    <location>
        <position position="167"/>
    </location>
    <ligand>
        <name>a divalent metal cation</name>
        <dbReference type="ChEBI" id="CHEBI:60240"/>
        <note>ligand shared between dimeric partners</note>
    </ligand>
</feature>
<dbReference type="GO" id="GO:0051287">
    <property type="term" value="F:NAD binding"/>
    <property type="evidence" value="ECO:0007669"/>
    <property type="project" value="InterPro"/>
</dbReference>
<feature type="binding site" evidence="10">
    <location>
        <position position="284"/>
    </location>
    <ligand>
        <name>substrate</name>
    </ligand>
</feature>
<organism evidence="11 12">
    <name type="scientific">Candidatus Hamiltonella defensa</name>
    <name type="common">Bemisia tabaci</name>
    <dbReference type="NCBI Taxonomy" id="672795"/>
    <lineage>
        <taxon>Bacteria</taxon>
        <taxon>Pseudomonadati</taxon>
        <taxon>Pseudomonadota</taxon>
        <taxon>Gammaproteobacteria</taxon>
        <taxon>Enterobacterales</taxon>
        <taxon>Enterobacteriaceae</taxon>
        <taxon>aphid secondary symbionts</taxon>
        <taxon>Candidatus Williamhamiltonella</taxon>
    </lineage>
</organism>
<feature type="binding site" evidence="10">
    <location>
        <position position="267"/>
    </location>
    <ligand>
        <name>a divalent metal cation</name>
        <dbReference type="ChEBI" id="CHEBI:60240"/>
        <note>ligand shared between dimeric partners</note>
    </ligand>
</feature>
<feature type="binding site" evidence="10">
    <location>
        <position position="138"/>
    </location>
    <ligand>
        <name>substrate</name>
    </ligand>
</feature>
<evidence type="ECO:0000313" key="11">
    <source>
        <dbReference type="EMBL" id="ASX25675.1"/>
    </source>
</evidence>
<feature type="binding site" evidence="10">
    <location>
        <position position="293"/>
    </location>
    <ligand>
        <name>substrate</name>
    </ligand>
</feature>
<keyword evidence="1 10" id="KW-0963">Cytoplasm</keyword>
<keyword evidence="3 10" id="KW-0862">Zinc</keyword>
<keyword evidence="9 10" id="KW-0170">Cobalt</keyword>
<evidence type="ECO:0000256" key="10">
    <source>
        <dbReference type="HAMAP-Rule" id="MF_00536"/>
    </source>
</evidence>
<dbReference type="EMBL" id="CP016303">
    <property type="protein sequence ID" value="ASX25675.1"/>
    <property type="molecule type" value="Genomic_DNA"/>
</dbReference>
<dbReference type="AlphaFoldDB" id="A0A249DWP6"/>
<proteinExistence type="inferred from homology"/>
<keyword evidence="7 10" id="KW-0520">NAD</keyword>
<feature type="binding site" evidence="10">
    <location>
        <position position="137"/>
    </location>
    <ligand>
        <name>substrate</name>
    </ligand>
</feature>
<dbReference type="Gene3D" id="3.40.718.10">
    <property type="entry name" value="Isopropylmalate Dehydrogenase"/>
    <property type="match status" value="1"/>
</dbReference>
<evidence type="ECO:0000256" key="5">
    <source>
        <dbReference type="ARBA" id="ARBA00022857"/>
    </source>
</evidence>
<comment type="similarity">
    <text evidence="10">Belongs to the PdxA family.</text>
</comment>
<dbReference type="OrthoDB" id="9801783at2"/>
<comment type="subunit">
    <text evidence="10">Homodimer.</text>
</comment>
<comment type="pathway">
    <text evidence="10">Cofactor biosynthesis; pyridoxine 5'-phosphate biosynthesis; pyridoxine 5'-phosphate from D-erythrose 4-phosphate: step 4/5.</text>
</comment>
<evidence type="ECO:0000256" key="7">
    <source>
        <dbReference type="ARBA" id="ARBA00023027"/>
    </source>
</evidence>
<comment type="cofactor">
    <cofactor evidence="10">
        <name>Zn(2+)</name>
        <dbReference type="ChEBI" id="CHEBI:29105"/>
    </cofactor>
    <cofactor evidence="10">
        <name>Mg(2+)</name>
        <dbReference type="ChEBI" id="CHEBI:18420"/>
    </cofactor>
    <cofactor evidence="10">
        <name>Co(2+)</name>
        <dbReference type="ChEBI" id="CHEBI:48828"/>
    </cofactor>
    <text evidence="10">Binds 1 divalent metal cation per subunit. Can use ions such as Zn(2+), Mg(2+) or Co(2+).</text>
</comment>
<reference evidence="12" key="1">
    <citation type="submission" date="2016-06" db="EMBL/GenBank/DDBJ databases">
        <authorList>
            <person name="Chen W."/>
            <person name="Hasegawa D.K."/>
        </authorList>
    </citation>
    <scope>NUCLEOTIDE SEQUENCE [LARGE SCALE GENOMIC DNA]</scope>
    <source>
        <strain evidence="12">MEAM1</strain>
    </source>
</reference>
<evidence type="ECO:0000256" key="8">
    <source>
        <dbReference type="ARBA" id="ARBA00023096"/>
    </source>
</evidence>
<comment type="function">
    <text evidence="10">Catalyzes the NAD(P)-dependent oxidation of 4-(phosphooxy)-L-threonine (HTP) into 2-amino-3-oxo-4-(phosphooxy)butyric acid which spontaneously decarboxylates to form 3-amino-2-oxopropyl phosphate (AHAP).</text>
</comment>
<evidence type="ECO:0000256" key="6">
    <source>
        <dbReference type="ARBA" id="ARBA00023002"/>
    </source>
</evidence>
<dbReference type="PANTHER" id="PTHR30004:SF5">
    <property type="entry name" value="4-HYDROXYTHREONINE-4-PHOSPHATE DEHYDROGENASE"/>
    <property type="match status" value="1"/>
</dbReference>
<sequence>MMNDNKPILITPGEPAGIGPDLVIALVQQHWPVELVVCADPDLLSARAKQMNLPLALKQYHPKKDSQPCLPSTLSVLPVKVKTTVIAGMLNVNNAPYVIDTLMQACDRSLAGEFSALVTGPIQKSVINEAGIPFTGHTEFFAQRCKCSMVVMMLASKKLKVALATTHLPLSAVPSAVTQDHLKQVIRILNHDLKTKFGISHPHIYVCGLNPHAGENGHLGKEEIDVIIPALDLLRQEGMTLIGPLSADTIFHEKYLKHADVILAMYHDQGLPVLKYQGFGQSVNVTLGLPFIRTSVDHGTALDIAGTGKAKVGSFASAVNLAIDMIVKSDEP</sequence>
<dbReference type="EC" id="1.1.1.262" evidence="10"/>
<evidence type="ECO:0000256" key="9">
    <source>
        <dbReference type="ARBA" id="ARBA00023285"/>
    </source>
</evidence>
<keyword evidence="2 10" id="KW-0479">Metal-binding</keyword>
<evidence type="ECO:0000256" key="2">
    <source>
        <dbReference type="ARBA" id="ARBA00022723"/>
    </source>
</evidence>
<dbReference type="SUPFAM" id="SSF53659">
    <property type="entry name" value="Isocitrate/Isopropylmalate dehydrogenase-like"/>
    <property type="match status" value="1"/>
</dbReference>
<evidence type="ECO:0000256" key="3">
    <source>
        <dbReference type="ARBA" id="ARBA00022833"/>
    </source>
</evidence>
<dbReference type="GO" id="GO:0000287">
    <property type="term" value="F:magnesium ion binding"/>
    <property type="evidence" value="ECO:0007669"/>
    <property type="project" value="UniProtKB-UniRule"/>
</dbReference>
<dbReference type="InterPro" id="IPR037510">
    <property type="entry name" value="PdxA"/>
</dbReference>
<dbReference type="GO" id="GO:0050570">
    <property type="term" value="F:4-hydroxythreonine-4-phosphate dehydrogenase activity"/>
    <property type="evidence" value="ECO:0007669"/>
    <property type="project" value="UniProtKB-UniRule"/>
</dbReference>
<dbReference type="GO" id="GO:0050897">
    <property type="term" value="F:cobalt ion binding"/>
    <property type="evidence" value="ECO:0007669"/>
    <property type="project" value="UniProtKB-UniRule"/>
</dbReference>
<dbReference type="InterPro" id="IPR005255">
    <property type="entry name" value="PdxA_fam"/>
</dbReference>
<dbReference type="GO" id="GO:0008270">
    <property type="term" value="F:zinc ion binding"/>
    <property type="evidence" value="ECO:0007669"/>
    <property type="project" value="UniProtKB-UniRule"/>
</dbReference>
<dbReference type="GO" id="GO:0005737">
    <property type="term" value="C:cytoplasm"/>
    <property type="evidence" value="ECO:0007669"/>
    <property type="project" value="UniProtKB-SubCell"/>
</dbReference>
<dbReference type="HAMAP" id="MF_00536">
    <property type="entry name" value="PdxA"/>
    <property type="match status" value="1"/>
</dbReference>
<keyword evidence="4 10" id="KW-0460">Magnesium</keyword>
<evidence type="ECO:0000256" key="1">
    <source>
        <dbReference type="ARBA" id="ARBA00022490"/>
    </source>
</evidence>
<reference evidence="11 12" key="2">
    <citation type="submission" date="2017-09" db="EMBL/GenBank/DDBJ databases">
        <title>The genome of whitefly Bemisia tabaci, a global crop pest, provides novel insights into virus transmission, host adaptation and insecticide resistance.</title>
        <authorList>
            <person name="Kaur N."/>
            <person name="Kliot A."/>
            <person name="Pinheiro P.V."/>
            <person name="Luan J."/>
            <person name="Zheng Y."/>
            <person name="Liu W."/>
            <person name="Sun H."/>
            <person name="Yang X."/>
            <person name="Xu Y."/>
            <person name="Luo Y."/>
            <person name="Kruse A."/>
            <person name="Fisher T.W."/>
            <person name="Nelson D.R."/>
            <person name="Elimelech M."/>
            <person name="MacCoss M."/>
            <person name="Johnson R."/>
            <person name="Cohen E."/>
            <person name="Hunter W.B."/>
            <person name="Brown J.K."/>
            <person name="Jander G."/>
            <person name="Cilia M."/>
            <person name="Douglas A.E."/>
            <person name="Ghanim M."/>
            <person name="Simmons A.M."/>
            <person name="Wintermantel W.M."/>
            <person name="Ling K.-S."/>
            <person name="Fei Z."/>
        </authorList>
    </citation>
    <scope>NUCLEOTIDE SEQUENCE [LARGE SCALE GENOMIC DNA]</scope>
    <source>
        <strain evidence="11 12">MEAM1</strain>
    </source>
</reference>
<dbReference type="NCBIfam" id="TIGR00557">
    <property type="entry name" value="pdxA"/>
    <property type="match status" value="1"/>
</dbReference>
<dbReference type="Proteomes" id="UP000216438">
    <property type="component" value="Chromosome"/>
</dbReference>
<name>A0A249DWP6_9ENTR</name>
<feature type="binding site" evidence="10">
    <location>
        <position position="275"/>
    </location>
    <ligand>
        <name>substrate</name>
    </ligand>
</feature>
<comment type="catalytic activity">
    <reaction evidence="10">
        <text>4-(phosphooxy)-L-threonine + NAD(+) = 3-amino-2-oxopropyl phosphate + CO2 + NADH</text>
        <dbReference type="Rhea" id="RHEA:32275"/>
        <dbReference type="ChEBI" id="CHEBI:16526"/>
        <dbReference type="ChEBI" id="CHEBI:57279"/>
        <dbReference type="ChEBI" id="CHEBI:57540"/>
        <dbReference type="ChEBI" id="CHEBI:57945"/>
        <dbReference type="ChEBI" id="CHEBI:58452"/>
        <dbReference type="EC" id="1.1.1.262"/>
    </reaction>
</comment>
<dbReference type="RefSeq" id="WP_016856851.1">
    <property type="nucleotide sequence ID" value="NZ_CP016303.1"/>
</dbReference>
<dbReference type="GO" id="GO:0042823">
    <property type="term" value="P:pyridoxal phosphate biosynthetic process"/>
    <property type="evidence" value="ECO:0007669"/>
    <property type="project" value="UniProtKB-UniRule"/>
</dbReference>
<evidence type="ECO:0000313" key="12">
    <source>
        <dbReference type="Proteomes" id="UP000216438"/>
    </source>
</evidence>
<dbReference type="UniPathway" id="UPA00244">
    <property type="reaction ID" value="UER00312"/>
</dbReference>
<dbReference type="PANTHER" id="PTHR30004">
    <property type="entry name" value="4-HYDROXYTHREONINE-4-PHOSPHATE DEHYDROGENASE"/>
    <property type="match status" value="1"/>
</dbReference>
<feature type="binding site" evidence="10">
    <location>
        <position position="212"/>
    </location>
    <ligand>
        <name>a divalent metal cation</name>
        <dbReference type="ChEBI" id="CHEBI:60240"/>
        <note>ligand shared between dimeric partners</note>
    </ligand>
</feature>
<keyword evidence="5 10" id="KW-0521">NADP</keyword>
<comment type="subcellular location">
    <subcellularLocation>
        <location evidence="10">Cytoplasm</location>
    </subcellularLocation>
</comment>